<dbReference type="PROSITE" id="PS51257">
    <property type="entry name" value="PROKAR_LIPOPROTEIN"/>
    <property type="match status" value="1"/>
</dbReference>
<accession>A0A4Z0MNW6</accession>
<evidence type="ECO:0000313" key="3">
    <source>
        <dbReference type="EMBL" id="TGD81321.1"/>
    </source>
</evidence>
<dbReference type="AlphaFoldDB" id="A0A4Z0MNW6"/>
<reference evidence="3 4" key="1">
    <citation type="submission" date="2019-04" db="EMBL/GenBank/DDBJ databases">
        <authorList>
            <person name="Feng G."/>
            <person name="Zhang J."/>
            <person name="Zhu H."/>
        </authorList>
    </citation>
    <scope>NUCLEOTIDE SEQUENCE [LARGE SCALE GENOMIC DNA]</scope>
    <source>
        <strain evidence="3 4">JCM 19491</strain>
    </source>
</reference>
<dbReference type="RefSeq" id="WP_135529728.1">
    <property type="nucleotide sequence ID" value="NZ_SRKZ01000002.1"/>
</dbReference>
<dbReference type="EMBL" id="SRKZ01000002">
    <property type="protein sequence ID" value="TGD81321.1"/>
    <property type="molecule type" value="Genomic_DNA"/>
</dbReference>
<feature type="region of interest" description="Disordered" evidence="1">
    <location>
        <begin position="24"/>
        <end position="49"/>
    </location>
</feature>
<dbReference type="OrthoDB" id="2473397at2"/>
<protein>
    <submittedName>
        <fullName evidence="3">Sporulation protein</fullName>
    </submittedName>
</protein>
<feature type="chain" id="PRO_5021376372" evidence="2">
    <location>
        <begin position="22"/>
        <end position="185"/>
    </location>
</feature>
<keyword evidence="2" id="KW-0732">Signal</keyword>
<evidence type="ECO:0000256" key="1">
    <source>
        <dbReference type="SAM" id="MobiDB-lite"/>
    </source>
</evidence>
<comment type="caution">
    <text evidence="3">The sequence shown here is derived from an EMBL/GenBank/DDBJ whole genome shotgun (WGS) entry which is preliminary data.</text>
</comment>
<feature type="signal peptide" evidence="2">
    <location>
        <begin position="1"/>
        <end position="21"/>
    </location>
</feature>
<dbReference type="Proteomes" id="UP000298284">
    <property type="component" value="Unassembled WGS sequence"/>
</dbReference>
<keyword evidence="4" id="KW-1185">Reference proteome</keyword>
<evidence type="ECO:0000256" key="2">
    <source>
        <dbReference type="SAM" id="SignalP"/>
    </source>
</evidence>
<gene>
    <name evidence="3" type="ORF">EU557_07080</name>
</gene>
<evidence type="ECO:0000313" key="4">
    <source>
        <dbReference type="Proteomes" id="UP000298284"/>
    </source>
</evidence>
<name>A0A4Z0MNW6_9BACT</name>
<proteinExistence type="predicted"/>
<sequence>MKHSLRNVLLLSTLFSLGACASSGPAAPSVSSAPDTTRRPTSSAAAAPAEDLSKYRPVFAAPKAPVAAPAVAARPVTPTNQVNAQIEQRLRDQAYTNKNVKYAQGFRILAYVGLEKEQAMSIRRNIISRYPEETDYLAYKQPIFRLWVGDYTTRLEAEQALQRIRLLAPKAQLESSQVVLNKTTF</sequence>
<organism evidence="3 4">
    <name type="scientific">Hymenobacter wooponensis</name>
    <dbReference type="NCBI Taxonomy" id="1525360"/>
    <lineage>
        <taxon>Bacteria</taxon>
        <taxon>Pseudomonadati</taxon>
        <taxon>Bacteroidota</taxon>
        <taxon>Cytophagia</taxon>
        <taxon>Cytophagales</taxon>
        <taxon>Hymenobacteraceae</taxon>
        <taxon>Hymenobacter</taxon>
    </lineage>
</organism>